<feature type="transmembrane region" description="Helical" evidence="4">
    <location>
        <begin position="110"/>
        <end position="131"/>
    </location>
</feature>
<evidence type="ECO:0000256" key="3">
    <source>
        <dbReference type="SAM" id="MobiDB-lite"/>
    </source>
</evidence>
<sequence>MNQDTENTASARSVSPSTPTESKVAEKPQAPQPPSFPEGGLQAWSTVLGAFLFQFSTFGFVNAFGVFNDFYVREYLNEQTSSDIGWIGSVQLFITLSMAIVTGRLFDRGYFHHLMIAGSVVFVFCAFMLSLSHEHKYYQVFLSHGLGIGLGTGLGYLPSLGIGAHYFFQKRPLVMGIISAGAPMGAVIHPIMLNKLIHGSLGFHNAVRANAGMNAGLLIIANLLVRTRLPPKPNPGFVPVREFAKDLPYLSALAGGFLTLVSLFYPIFFIQLDDTVHGIDPNFAFYSVSILQAANFFGRIIPQLMLPYIGLFNLQLVCTTSSTALVFSMIAVTTVGGTIPFTILYGFFSGATISLVPPLFATFARNFGEVGVRMGLGIFLGGLGGLIGVPIDGALLTSHFVWWRPAVFSGVRIPIPLPPSIPPIPPRVLLAAASLFFLGSRMGVASRKGTQKV</sequence>
<dbReference type="AlphaFoldDB" id="A0A8H5GWG9"/>
<keyword evidence="4" id="KW-0812">Transmembrane</keyword>
<evidence type="ECO:0000256" key="1">
    <source>
        <dbReference type="ARBA" id="ARBA00004141"/>
    </source>
</evidence>
<evidence type="ECO:0000256" key="4">
    <source>
        <dbReference type="SAM" id="Phobius"/>
    </source>
</evidence>
<name>A0A8H5GWG9_9AGAR</name>
<keyword evidence="4" id="KW-0472">Membrane</keyword>
<dbReference type="SUPFAM" id="SSF103473">
    <property type="entry name" value="MFS general substrate transporter"/>
    <property type="match status" value="1"/>
</dbReference>
<proteinExistence type="inferred from homology"/>
<evidence type="ECO:0000313" key="5">
    <source>
        <dbReference type="EMBL" id="KAF5372423.1"/>
    </source>
</evidence>
<evidence type="ECO:0000313" key="6">
    <source>
        <dbReference type="Proteomes" id="UP000518752"/>
    </source>
</evidence>
<dbReference type="Pfam" id="PF07690">
    <property type="entry name" value="MFS_1"/>
    <property type="match status" value="1"/>
</dbReference>
<feature type="transmembrane region" description="Helical" evidence="4">
    <location>
        <begin position="283"/>
        <end position="301"/>
    </location>
</feature>
<feature type="transmembrane region" description="Helical" evidence="4">
    <location>
        <begin position="424"/>
        <end position="444"/>
    </location>
</feature>
<keyword evidence="6" id="KW-1185">Reference proteome</keyword>
<feature type="transmembrane region" description="Helical" evidence="4">
    <location>
        <begin position="343"/>
        <end position="364"/>
    </location>
</feature>
<feature type="transmembrane region" description="Helical" evidence="4">
    <location>
        <begin position="43"/>
        <end position="64"/>
    </location>
</feature>
<dbReference type="GO" id="GO:0016020">
    <property type="term" value="C:membrane"/>
    <property type="evidence" value="ECO:0007669"/>
    <property type="project" value="UniProtKB-SubCell"/>
</dbReference>
<evidence type="ECO:0000256" key="2">
    <source>
        <dbReference type="ARBA" id="ARBA00006727"/>
    </source>
</evidence>
<feature type="transmembrane region" description="Helical" evidence="4">
    <location>
        <begin position="249"/>
        <end position="271"/>
    </location>
</feature>
<comment type="similarity">
    <text evidence="2">Belongs to the major facilitator superfamily. Monocarboxylate porter (TC 2.A.1.13) family.</text>
</comment>
<feature type="transmembrane region" description="Helical" evidence="4">
    <location>
        <begin position="137"/>
        <end position="160"/>
    </location>
</feature>
<gene>
    <name evidence="5" type="ORF">D9757_009919</name>
</gene>
<dbReference type="InterPro" id="IPR036259">
    <property type="entry name" value="MFS_trans_sf"/>
</dbReference>
<feature type="compositionally biased region" description="Polar residues" evidence="3">
    <location>
        <begin position="1"/>
        <end position="21"/>
    </location>
</feature>
<dbReference type="EMBL" id="JAACJN010000110">
    <property type="protein sequence ID" value="KAF5372423.1"/>
    <property type="molecule type" value="Genomic_DNA"/>
</dbReference>
<feature type="transmembrane region" description="Helical" evidence="4">
    <location>
        <begin position="376"/>
        <end position="404"/>
    </location>
</feature>
<dbReference type="OrthoDB" id="6499973at2759"/>
<dbReference type="PANTHER" id="PTHR11360">
    <property type="entry name" value="MONOCARBOXYLATE TRANSPORTER"/>
    <property type="match status" value="1"/>
</dbReference>
<feature type="transmembrane region" description="Helical" evidence="4">
    <location>
        <begin position="211"/>
        <end position="229"/>
    </location>
</feature>
<feature type="transmembrane region" description="Helical" evidence="4">
    <location>
        <begin position="308"/>
        <end position="331"/>
    </location>
</feature>
<dbReference type="InterPro" id="IPR011701">
    <property type="entry name" value="MFS"/>
</dbReference>
<dbReference type="Gene3D" id="1.20.1250.20">
    <property type="entry name" value="MFS general substrate transporter like domains"/>
    <property type="match status" value="1"/>
</dbReference>
<feature type="transmembrane region" description="Helical" evidence="4">
    <location>
        <begin position="172"/>
        <end position="191"/>
    </location>
</feature>
<dbReference type="InterPro" id="IPR050327">
    <property type="entry name" value="Proton-linked_MCT"/>
</dbReference>
<dbReference type="Proteomes" id="UP000518752">
    <property type="component" value="Unassembled WGS sequence"/>
</dbReference>
<feature type="region of interest" description="Disordered" evidence="3">
    <location>
        <begin position="1"/>
        <end position="36"/>
    </location>
</feature>
<reference evidence="5 6" key="1">
    <citation type="journal article" date="2020" name="ISME J.">
        <title>Uncovering the hidden diversity of litter-decomposition mechanisms in mushroom-forming fungi.</title>
        <authorList>
            <person name="Floudas D."/>
            <person name="Bentzer J."/>
            <person name="Ahren D."/>
            <person name="Johansson T."/>
            <person name="Persson P."/>
            <person name="Tunlid A."/>
        </authorList>
    </citation>
    <scope>NUCLEOTIDE SEQUENCE [LARGE SCALE GENOMIC DNA]</scope>
    <source>
        <strain evidence="5 6">CBS 406.79</strain>
    </source>
</reference>
<protein>
    <submittedName>
        <fullName evidence="5">Uncharacterized protein</fullName>
    </submittedName>
</protein>
<dbReference type="GO" id="GO:0022857">
    <property type="term" value="F:transmembrane transporter activity"/>
    <property type="evidence" value="ECO:0007669"/>
    <property type="project" value="InterPro"/>
</dbReference>
<organism evidence="5 6">
    <name type="scientific">Collybiopsis confluens</name>
    <dbReference type="NCBI Taxonomy" id="2823264"/>
    <lineage>
        <taxon>Eukaryota</taxon>
        <taxon>Fungi</taxon>
        <taxon>Dikarya</taxon>
        <taxon>Basidiomycota</taxon>
        <taxon>Agaricomycotina</taxon>
        <taxon>Agaricomycetes</taxon>
        <taxon>Agaricomycetidae</taxon>
        <taxon>Agaricales</taxon>
        <taxon>Marasmiineae</taxon>
        <taxon>Omphalotaceae</taxon>
        <taxon>Collybiopsis</taxon>
    </lineage>
</organism>
<comment type="subcellular location">
    <subcellularLocation>
        <location evidence="1">Membrane</location>
        <topology evidence="1">Multi-pass membrane protein</topology>
    </subcellularLocation>
</comment>
<dbReference type="PANTHER" id="PTHR11360:SF234">
    <property type="entry name" value="MFS-TYPE TRANSPORTER DBAD-RELATED"/>
    <property type="match status" value="1"/>
</dbReference>
<comment type="caution">
    <text evidence="5">The sequence shown here is derived from an EMBL/GenBank/DDBJ whole genome shotgun (WGS) entry which is preliminary data.</text>
</comment>
<accession>A0A8H5GWG9</accession>
<keyword evidence="4" id="KW-1133">Transmembrane helix</keyword>